<evidence type="ECO:0000313" key="2">
    <source>
        <dbReference type="EMBL" id="KQK74771.1"/>
    </source>
</evidence>
<name>A0A0Q3P2I6_AMAAE</name>
<accession>A0A0Q3P2I6</accession>
<dbReference type="Proteomes" id="UP000051836">
    <property type="component" value="Unassembled WGS sequence"/>
</dbReference>
<protein>
    <submittedName>
        <fullName evidence="2">Uncharacterized protein</fullName>
    </submittedName>
</protein>
<evidence type="ECO:0000313" key="3">
    <source>
        <dbReference type="Proteomes" id="UP000051836"/>
    </source>
</evidence>
<reference evidence="2 3" key="1">
    <citation type="submission" date="2015-10" db="EMBL/GenBank/DDBJ databases">
        <authorList>
            <person name="Gilbert D.G."/>
        </authorList>
    </citation>
    <scope>NUCLEOTIDE SEQUENCE [LARGE SCALE GENOMIC DNA]</scope>
    <source>
        <strain evidence="2">FVVF132</strain>
    </source>
</reference>
<sequence>MAEPPPSSPGLGWQEDGGPRNRSPPVPHGVSMRAAPHWLPVYPLVRKNMDCIEAFSTSGVKVPRIMRCIQENLEAITMEPARQSLRSLLAVLSAQRPALVAVSLVKFSAPQDRYQP</sequence>
<comment type="caution">
    <text evidence="2">The sequence shown here is derived from an EMBL/GenBank/DDBJ whole genome shotgun (WGS) entry which is preliminary data.</text>
</comment>
<organism evidence="2 3">
    <name type="scientific">Amazona aestiva</name>
    <name type="common">Blue-fronted Amazon parrot</name>
    <dbReference type="NCBI Taxonomy" id="12930"/>
    <lineage>
        <taxon>Eukaryota</taxon>
        <taxon>Metazoa</taxon>
        <taxon>Chordata</taxon>
        <taxon>Craniata</taxon>
        <taxon>Vertebrata</taxon>
        <taxon>Euteleostomi</taxon>
        <taxon>Archelosauria</taxon>
        <taxon>Archosauria</taxon>
        <taxon>Dinosauria</taxon>
        <taxon>Saurischia</taxon>
        <taxon>Theropoda</taxon>
        <taxon>Coelurosauria</taxon>
        <taxon>Aves</taxon>
        <taxon>Neognathae</taxon>
        <taxon>Neoaves</taxon>
        <taxon>Telluraves</taxon>
        <taxon>Australaves</taxon>
        <taxon>Psittaciformes</taxon>
        <taxon>Psittacidae</taxon>
        <taxon>Amazona</taxon>
    </lineage>
</organism>
<feature type="region of interest" description="Disordered" evidence="1">
    <location>
        <begin position="1"/>
        <end position="30"/>
    </location>
</feature>
<evidence type="ECO:0000256" key="1">
    <source>
        <dbReference type="SAM" id="MobiDB-lite"/>
    </source>
</evidence>
<dbReference type="AlphaFoldDB" id="A0A0Q3P2I6"/>
<dbReference type="EMBL" id="LMAW01003005">
    <property type="protein sequence ID" value="KQK74771.1"/>
    <property type="molecule type" value="Genomic_DNA"/>
</dbReference>
<proteinExistence type="predicted"/>
<gene>
    <name evidence="2" type="ORF">AAES_153163</name>
</gene>
<keyword evidence="3" id="KW-1185">Reference proteome</keyword>